<organism evidence="2 3">
    <name type="scientific">Desulfuromonas soudanensis</name>
    <dbReference type="NCBI Taxonomy" id="1603606"/>
    <lineage>
        <taxon>Bacteria</taxon>
        <taxon>Pseudomonadati</taxon>
        <taxon>Thermodesulfobacteriota</taxon>
        <taxon>Desulfuromonadia</taxon>
        <taxon>Desulfuromonadales</taxon>
        <taxon>Desulfuromonadaceae</taxon>
        <taxon>Desulfuromonas</taxon>
    </lineage>
</organism>
<gene>
    <name evidence="2" type="ORF">DSOUD_2292</name>
</gene>
<dbReference type="InterPro" id="IPR016195">
    <property type="entry name" value="Pol/histidinol_Pase-like"/>
</dbReference>
<dbReference type="SMART" id="SM00481">
    <property type="entry name" value="POLIIIAc"/>
    <property type="match status" value="1"/>
</dbReference>
<evidence type="ECO:0000259" key="1">
    <source>
        <dbReference type="SMART" id="SM00481"/>
    </source>
</evidence>
<dbReference type="PANTHER" id="PTHR42924">
    <property type="entry name" value="EXONUCLEASE"/>
    <property type="match status" value="1"/>
</dbReference>
<dbReference type="RefSeq" id="WP_053551092.1">
    <property type="nucleotide sequence ID" value="NZ_CP010802.1"/>
</dbReference>
<dbReference type="GO" id="GO:0004534">
    <property type="term" value="F:5'-3' RNA exonuclease activity"/>
    <property type="evidence" value="ECO:0007669"/>
    <property type="project" value="TreeGrafter"/>
</dbReference>
<sequence length="284" mass="30932">MSDTIDLHLHSTCSDGGYSPTAVVEMAAAAGLAAIALADHDNIDGIDEARGAGDRLGIEVLTGVELSVVWENFEDIHLLGYGFDHKNAALMEALAGFRDFRERRNEMIVVRVNERLAVEGRAPIDFAEVQVSAGGTVGRPHIAMALREKGYVRNNEEAFNRYLVPCNVPKRAFPIAEAIALVHGAGGVTVLAHPPFITTERKTFLQLLDTLIPFGLDGVEAWNSGSNNDEIDWYITAARRRGLIVTGGSDFHGNEEGSVRIGSGRGNLKIPYACVEEIRRRLNR</sequence>
<dbReference type="CDD" id="cd07438">
    <property type="entry name" value="PHP_HisPPase_AMP"/>
    <property type="match status" value="1"/>
</dbReference>
<evidence type="ECO:0000313" key="2">
    <source>
        <dbReference type="EMBL" id="ALC17055.1"/>
    </source>
</evidence>
<name>A0A0M4DAB3_9BACT</name>
<dbReference type="InterPro" id="IPR003141">
    <property type="entry name" value="Pol/His_phosphatase_N"/>
</dbReference>
<dbReference type="GO" id="GO:0035312">
    <property type="term" value="F:5'-3' DNA exonuclease activity"/>
    <property type="evidence" value="ECO:0007669"/>
    <property type="project" value="TreeGrafter"/>
</dbReference>
<dbReference type="InterPro" id="IPR004013">
    <property type="entry name" value="PHP_dom"/>
</dbReference>
<evidence type="ECO:0000313" key="3">
    <source>
        <dbReference type="Proteomes" id="UP000057158"/>
    </source>
</evidence>
<dbReference type="OrthoDB" id="9804333at2"/>
<dbReference type="Pfam" id="PF02811">
    <property type="entry name" value="PHP"/>
    <property type="match status" value="1"/>
</dbReference>
<reference evidence="2 3" key="1">
    <citation type="submission" date="2015-07" db="EMBL/GenBank/DDBJ databases">
        <title>Isolation and Genomic Characterization of a Novel Halophilic Metal-Reducing Deltaproteobacterium from the Deep Subsurface.</title>
        <authorList>
            <person name="Badalamenti J.P."/>
            <person name="Summers Z.M."/>
            <person name="Gralnick J.A."/>
            <person name="Bond D.R."/>
        </authorList>
    </citation>
    <scope>NUCLEOTIDE SEQUENCE [LARGE SCALE GENOMIC DNA]</scope>
    <source>
        <strain evidence="2 3">WTL</strain>
    </source>
</reference>
<accession>A0A0M4DAB3</accession>
<dbReference type="SUPFAM" id="SSF89550">
    <property type="entry name" value="PHP domain-like"/>
    <property type="match status" value="1"/>
</dbReference>
<dbReference type="EMBL" id="CP010802">
    <property type="protein sequence ID" value="ALC17055.1"/>
    <property type="molecule type" value="Genomic_DNA"/>
</dbReference>
<dbReference type="Gene3D" id="3.20.20.140">
    <property type="entry name" value="Metal-dependent hydrolases"/>
    <property type="match status" value="1"/>
</dbReference>
<dbReference type="InterPro" id="IPR052018">
    <property type="entry name" value="PHP_domain"/>
</dbReference>
<dbReference type="Gene3D" id="1.10.150.650">
    <property type="match status" value="1"/>
</dbReference>
<dbReference type="PANTHER" id="PTHR42924:SF3">
    <property type="entry name" value="POLYMERASE_HISTIDINOL PHOSPHATASE N-TERMINAL DOMAIN-CONTAINING PROTEIN"/>
    <property type="match status" value="1"/>
</dbReference>
<feature type="domain" description="Polymerase/histidinol phosphatase N-terminal" evidence="1">
    <location>
        <begin position="5"/>
        <end position="70"/>
    </location>
</feature>
<dbReference type="STRING" id="1603606.DSOUD_2292"/>
<proteinExistence type="predicted"/>
<dbReference type="Proteomes" id="UP000057158">
    <property type="component" value="Chromosome"/>
</dbReference>
<keyword evidence="3" id="KW-1185">Reference proteome</keyword>
<dbReference type="AlphaFoldDB" id="A0A0M4DAB3"/>
<dbReference type="KEGG" id="des:DSOUD_2292"/>
<dbReference type="PATRIC" id="fig|1603606.3.peg.2478"/>
<protein>
    <submittedName>
        <fullName evidence="2">Putative metal-dependent phosphoesterase</fullName>
    </submittedName>
</protein>